<keyword evidence="3" id="KW-1185">Reference proteome</keyword>
<feature type="chain" id="PRO_5037433210" description="Tetratricopeptide repeat protein" evidence="1">
    <location>
        <begin position="22"/>
        <end position="534"/>
    </location>
</feature>
<evidence type="ECO:0008006" key="4">
    <source>
        <dbReference type="Google" id="ProtNLM"/>
    </source>
</evidence>
<evidence type="ECO:0000313" key="2">
    <source>
        <dbReference type="EMBL" id="GGY12424.1"/>
    </source>
</evidence>
<accession>A0A918U9K9</accession>
<protein>
    <recommendedName>
        <fullName evidence="4">Tetratricopeptide repeat protein</fullName>
    </recommendedName>
</protein>
<name>A0A918U9K9_9NEIS</name>
<dbReference type="EMBL" id="BMYX01000006">
    <property type="protein sequence ID" value="GGY12424.1"/>
    <property type="molecule type" value="Genomic_DNA"/>
</dbReference>
<dbReference type="RefSeq" id="WP_215796441.1">
    <property type="nucleotide sequence ID" value="NZ_BMYX01000006.1"/>
</dbReference>
<sequence length="534" mass="59833">MARRLSLLLITLGFFLEQASATNVPALDTLHRAFSAHDQRIEQDRASWQVAYQQALDLAQSDRPERALPAFEALLEILAEQEIPFSQVYVRYFTLAEQLYQRPNTINFLQDLATRHPTPWVLGALRETQALVEARVQFHALLERLQAQSNLPVLASNLQTLNLLFWPYGTVGEAEEKAVMEDELVAGLSKGIDRSGIDRLARWRYQRQADSISLDLNGRQTALEQALQTGNREAIIVAFSHYLADLIASHRLEDGVNWARSRMKKGDASLALPMLADVLDTASGNQHRFSEALATIRVLRQRAPDSLLLTITESTLRFFTPIQGYRQADETLADFGERQMHDTRIQRAIRFHRDMLANWAKLPGRIKRNTFTALPAVEVTAPRIGHSSFPGDTIIYEGGSSRLRNGLAPSECTQPTGITPVVRIIPRLPSLPKPNPKANNAATAPQLNKQLASEAQLAELKSTGGKLMAGHQPDKPIHDLKRLLAEYGGRPSDWRKISSKSYTAVDGTRFEIHAYWNTVTKQLVEPKTIVIRTP</sequence>
<evidence type="ECO:0000256" key="1">
    <source>
        <dbReference type="SAM" id="SignalP"/>
    </source>
</evidence>
<feature type="signal peptide" evidence="1">
    <location>
        <begin position="1"/>
        <end position="21"/>
    </location>
</feature>
<gene>
    <name evidence="2" type="ORF">GCM10011289_14490</name>
</gene>
<proteinExistence type="predicted"/>
<comment type="caution">
    <text evidence="2">The sequence shown here is derived from an EMBL/GenBank/DDBJ whole genome shotgun (WGS) entry which is preliminary data.</text>
</comment>
<keyword evidence="1" id="KW-0732">Signal</keyword>
<dbReference type="Proteomes" id="UP000645257">
    <property type="component" value="Unassembled WGS sequence"/>
</dbReference>
<reference evidence="2" key="2">
    <citation type="submission" date="2020-09" db="EMBL/GenBank/DDBJ databases">
        <authorList>
            <person name="Sun Q."/>
            <person name="Kim S."/>
        </authorList>
    </citation>
    <scope>NUCLEOTIDE SEQUENCE</scope>
    <source>
        <strain evidence="2">KCTC 32182</strain>
    </source>
</reference>
<organism evidence="2 3">
    <name type="scientific">Paludibacterium paludis</name>
    <dbReference type="NCBI Taxonomy" id="1225769"/>
    <lineage>
        <taxon>Bacteria</taxon>
        <taxon>Pseudomonadati</taxon>
        <taxon>Pseudomonadota</taxon>
        <taxon>Betaproteobacteria</taxon>
        <taxon>Neisseriales</taxon>
        <taxon>Chromobacteriaceae</taxon>
        <taxon>Paludibacterium</taxon>
    </lineage>
</organism>
<evidence type="ECO:0000313" key="3">
    <source>
        <dbReference type="Proteomes" id="UP000645257"/>
    </source>
</evidence>
<reference evidence="2" key="1">
    <citation type="journal article" date="2014" name="Int. J. Syst. Evol. Microbiol.">
        <title>Complete genome sequence of Corynebacterium casei LMG S-19264T (=DSM 44701T), isolated from a smear-ripened cheese.</title>
        <authorList>
            <consortium name="US DOE Joint Genome Institute (JGI-PGF)"/>
            <person name="Walter F."/>
            <person name="Albersmeier A."/>
            <person name="Kalinowski J."/>
            <person name="Ruckert C."/>
        </authorList>
    </citation>
    <scope>NUCLEOTIDE SEQUENCE</scope>
    <source>
        <strain evidence="2">KCTC 32182</strain>
    </source>
</reference>
<dbReference type="AlphaFoldDB" id="A0A918U9K9"/>